<dbReference type="SUPFAM" id="SSF52833">
    <property type="entry name" value="Thioredoxin-like"/>
    <property type="match status" value="1"/>
</dbReference>
<sequence length="270" mass="29713">MQCRFSNLLALVVSLLLSLSFCSPISAQAPTVDQMIKQLESSGAIDKAVERSLKRIRQKQLAAEKLEEDKAEQQKKSLAKNARKVDPKIEFIYGKPDATISIIEYSDFECPYCQKFSEVPLKLVAEMPEQVNVVWRNFPLSFHNPMAVIEASAGICIGRLGGNDAFWKFSEAVFKTTRLNGQGMPVEKGEEPNLKLAKSLDINSEQFEACFTSEEVQKQINGDLQDGIAAGINGTPGVILVNHESGKIDVLPGAVPLEYLRDAVKGLLAK</sequence>
<dbReference type="RefSeq" id="WP_112294599.1">
    <property type="nucleotide sequence ID" value="NZ_CBCSBS010000001.1"/>
</dbReference>
<keyword evidence="6" id="KW-0175">Coiled coil</keyword>
<name>A0A2Z4JSP4_9BURK</name>
<evidence type="ECO:0000313" key="10">
    <source>
        <dbReference type="Proteomes" id="UP000248592"/>
    </source>
</evidence>
<evidence type="ECO:0000256" key="6">
    <source>
        <dbReference type="SAM" id="Coils"/>
    </source>
</evidence>
<dbReference type="PANTHER" id="PTHR13887:SF14">
    <property type="entry name" value="DISULFIDE BOND FORMATION PROTEIN D"/>
    <property type="match status" value="1"/>
</dbReference>
<dbReference type="GO" id="GO:0016491">
    <property type="term" value="F:oxidoreductase activity"/>
    <property type="evidence" value="ECO:0007669"/>
    <property type="project" value="UniProtKB-KW"/>
</dbReference>
<keyword evidence="5" id="KW-0676">Redox-active center</keyword>
<evidence type="ECO:0000256" key="3">
    <source>
        <dbReference type="ARBA" id="ARBA00023002"/>
    </source>
</evidence>
<dbReference type="EMBL" id="CP030085">
    <property type="protein sequence ID" value="AWW49669.1"/>
    <property type="molecule type" value="Genomic_DNA"/>
</dbReference>
<dbReference type="PANTHER" id="PTHR13887">
    <property type="entry name" value="GLUTATHIONE S-TRANSFERASE KAPPA"/>
    <property type="match status" value="1"/>
</dbReference>
<evidence type="ECO:0000256" key="4">
    <source>
        <dbReference type="ARBA" id="ARBA00023157"/>
    </source>
</evidence>
<evidence type="ECO:0000259" key="8">
    <source>
        <dbReference type="Pfam" id="PF13462"/>
    </source>
</evidence>
<comment type="similarity">
    <text evidence="1">Belongs to the thioredoxin family. DsbA subfamily.</text>
</comment>
<feature type="chain" id="PRO_5016256378" description="Thioredoxin-like fold domain-containing protein" evidence="7">
    <location>
        <begin position="30"/>
        <end position="270"/>
    </location>
</feature>
<dbReference type="Pfam" id="PF13462">
    <property type="entry name" value="Thioredoxin_4"/>
    <property type="match status" value="1"/>
</dbReference>
<proteinExistence type="inferred from homology"/>
<feature type="signal peptide" evidence="7">
    <location>
        <begin position="1"/>
        <end position="29"/>
    </location>
</feature>
<feature type="domain" description="Thioredoxin-like fold" evidence="8">
    <location>
        <begin position="91"/>
        <end position="242"/>
    </location>
</feature>
<organism evidence="9 10">
    <name type="scientific">Polynucleobacter paneuropaeus</name>
    <dbReference type="NCBI Taxonomy" id="2527775"/>
    <lineage>
        <taxon>Bacteria</taxon>
        <taxon>Pseudomonadati</taxon>
        <taxon>Pseudomonadota</taxon>
        <taxon>Betaproteobacteria</taxon>
        <taxon>Burkholderiales</taxon>
        <taxon>Burkholderiaceae</taxon>
        <taxon>Polynucleobacter</taxon>
    </lineage>
</organism>
<evidence type="ECO:0000256" key="5">
    <source>
        <dbReference type="ARBA" id="ARBA00023284"/>
    </source>
</evidence>
<accession>A0A2Z4JSP4</accession>
<evidence type="ECO:0000256" key="7">
    <source>
        <dbReference type="SAM" id="SignalP"/>
    </source>
</evidence>
<evidence type="ECO:0000256" key="2">
    <source>
        <dbReference type="ARBA" id="ARBA00022729"/>
    </source>
</evidence>
<reference evidence="10" key="1">
    <citation type="submission" date="2018-06" db="EMBL/GenBank/DDBJ databases">
        <title>Description of a new Polynucleobacter species.</title>
        <authorList>
            <person name="Hahn M.W."/>
        </authorList>
    </citation>
    <scope>NUCLEOTIDE SEQUENCE [LARGE SCALE GENOMIC DNA]</scope>
    <source>
        <strain evidence="10">MG-25-Pas1-D2</strain>
    </source>
</reference>
<dbReference type="Proteomes" id="UP000248592">
    <property type="component" value="Chromosome"/>
</dbReference>
<evidence type="ECO:0000313" key="9">
    <source>
        <dbReference type="EMBL" id="AWW49669.1"/>
    </source>
</evidence>
<dbReference type="Gene3D" id="3.40.30.10">
    <property type="entry name" value="Glutaredoxin"/>
    <property type="match status" value="1"/>
</dbReference>
<keyword evidence="2 7" id="KW-0732">Signal</keyword>
<dbReference type="InterPro" id="IPR012336">
    <property type="entry name" value="Thioredoxin-like_fold"/>
</dbReference>
<gene>
    <name evidence="9" type="ORF">Pas1_04290</name>
</gene>
<evidence type="ECO:0000256" key="1">
    <source>
        <dbReference type="ARBA" id="ARBA00005791"/>
    </source>
</evidence>
<dbReference type="InterPro" id="IPR036249">
    <property type="entry name" value="Thioredoxin-like_sf"/>
</dbReference>
<dbReference type="AlphaFoldDB" id="A0A2Z4JSP4"/>
<protein>
    <recommendedName>
        <fullName evidence="8">Thioredoxin-like fold domain-containing protein</fullName>
    </recommendedName>
</protein>
<feature type="coiled-coil region" evidence="6">
    <location>
        <begin position="49"/>
        <end position="83"/>
    </location>
</feature>
<keyword evidence="4" id="KW-1015">Disulfide bond</keyword>
<keyword evidence="3" id="KW-0560">Oxidoreductase</keyword>